<feature type="non-terminal residue" evidence="2">
    <location>
        <position position="1"/>
    </location>
</feature>
<accession>A0ABN8MS38</accession>
<protein>
    <submittedName>
        <fullName evidence="2">Uncharacterized protein</fullName>
    </submittedName>
</protein>
<evidence type="ECO:0000313" key="2">
    <source>
        <dbReference type="EMBL" id="CAH3033133.1"/>
    </source>
</evidence>
<sequence>LRQKLVTYIEEKMYLKMNMSKYSSAKYSQVEDKAEFEENPAGRAAQARNRPIPPPRNLKWTSFRQPSNNQQGEIV</sequence>
<evidence type="ECO:0000313" key="3">
    <source>
        <dbReference type="Proteomes" id="UP001159405"/>
    </source>
</evidence>
<feature type="compositionally biased region" description="Polar residues" evidence="1">
    <location>
        <begin position="59"/>
        <end position="75"/>
    </location>
</feature>
<dbReference type="EMBL" id="CALNXK010000002">
    <property type="protein sequence ID" value="CAH3033133.1"/>
    <property type="molecule type" value="Genomic_DNA"/>
</dbReference>
<gene>
    <name evidence="2" type="ORF">PLOB_00016455</name>
</gene>
<keyword evidence="3" id="KW-1185">Reference proteome</keyword>
<evidence type="ECO:0000256" key="1">
    <source>
        <dbReference type="SAM" id="MobiDB-lite"/>
    </source>
</evidence>
<proteinExistence type="predicted"/>
<organism evidence="2 3">
    <name type="scientific">Porites lobata</name>
    <dbReference type="NCBI Taxonomy" id="104759"/>
    <lineage>
        <taxon>Eukaryota</taxon>
        <taxon>Metazoa</taxon>
        <taxon>Cnidaria</taxon>
        <taxon>Anthozoa</taxon>
        <taxon>Hexacorallia</taxon>
        <taxon>Scleractinia</taxon>
        <taxon>Fungiina</taxon>
        <taxon>Poritidae</taxon>
        <taxon>Porites</taxon>
    </lineage>
</organism>
<dbReference type="Proteomes" id="UP001159405">
    <property type="component" value="Unassembled WGS sequence"/>
</dbReference>
<name>A0ABN8MS38_9CNID</name>
<feature type="region of interest" description="Disordered" evidence="1">
    <location>
        <begin position="31"/>
        <end position="75"/>
    </location>
</feature>
<reference evidence="2 3" key="1">
    <citation type="submission" date="2022-05" db="EMBL/GenBank/DDBJ databases">
        <authorList>
            <consortium name="Genoscope - CEA"/>
            <person name="William W."/>
        </authorList>
    </citation>
    <scope>NUCLEOTIDE SEQUENCE [LARGE SCALE GENOMIC DNA]</scope>
</reference>
<comment type="caution">
    <text evidence="2">The sequence shown here is derived from an EMBL/GenBank/DDBJ whole genome shotgun (WGS) entry which is preliminary data.</text>
</comment>